<evidence type="ECO:0000313" key="3">
    <source>
        <dbReference type="Proteomes" id="UP000271241"/>
    </source>
</evidence>
<dbReference type="SUPFAM" id="SSF49879">
    <property type="entry name" value="SMAD/FHA domain"/>
    <property type="match status" value="1"/>
</dbReference>
<dbReference type="Pfam" id="PF00498">
    <property type="entry name" value="FHA"/>
    <property type="match status" value="1"/>
</dbReference>
<dbReference type="OrthoDB" id="687730at2759"/>
<feature type="domain" description="FHA" evidence="1">
    <location>
        <begin position="1"/>
        <end position="43"/>
    </location>
</feature>
<sequence>ETNGFFGNKVLSRSHAEIWSEGGKVYIKDVCSSNGTFINGTRLSSENQESRPFELRDGDRLDFGVD</sequence>
<evidence type="ECO:0000259" key="1">
    <source>
        <dbReference type="PROSITE" id="PS50006"/>
    </source>
</evidence>
<dbReference type="PANTHER" id="PTHR15715">
    <property type="entry name" value="CENTROSOMAL PROTEIN OF 170 KDA"/>
    <property type="match status" value="1"/>
</dbReference>
<dbReference type="InterPro" id="IPR051176">
    <property type="entry name" value="Cent_Immune-Sig_Mod"/>
</dbReference>
<dbReference type="AlphaFoldDB" id="A0A4P9XJ37"/>
<dbReference type="Gene3D" id="2.60.200.20">
    <property type="match status" value="1"/>
</dbReference>
<proteinExistence type="predicted"/>
<name>A0A4P9XJ37_9FUNG</name>
<feature type="non-terminal residue" evidence="2">
    <location>
        <position position="66"/>
    </location>
</feature>
<dbReference type="PANTHER" id="PTHR15715:SF37">
    <property type="entry name" value="LD47843P"/>
    <property type="match status" value="1"/>
</dbReference>
<dbReference type="InterPro" id="IPR000253">
    <property type="entry name" value="FHA_dom"/>
</dbReference>
<dbReference type="STRING" id="78915.A0A4P9XJ37"/>
<keyword evidence="3" id="KW-1185">Reference proteome</keyword>
<dbReference type="GO" id="GO:0005737">
    <property type="term" value="C:cytoplasm"/>
    <property type="evidence" value="ECO:0007669"/>
    <property type="project" value="TreeGrafter"/>
</dbReference>
<reference evidence="3" key="1">
    <citation type="journal article" date="2018" name="Nat. Microbiol.">
        <title>Leveraging single-cell genomics to expand the fungal tree of life.</title>
        <authorList>
            <person name="Ahrendt S.R."/>
            <person name="Quandt C.A."/>
            <person name="Ciobanu D."/>
            <person name="Clum A."/>
            <person name="Salamov A."/>
            <person name="Andreopoulos B."/>
            <person name="Cheng J.F."/>
            <person name="Woyke T."/>
            <person name="Pelin A."/>
            <person name="Henrissat B."/>
            <person name="Reynolds N.K."/>
            <person name="Benny G.L."/>
            <person name="Smith M.E."/>
            <person name="James T.Y."/>
            <person name="Grigoriev I.V."/>
        </authorList>
    </citation>
    <scope>NUCLEOTIDE SEQUENCE [LARGE SCALE GENOMIC DNA]</scope>
    <source>
        <strain evidence="3">RSA 1356</strain>
    </source>
</reference>
<evidence type="ECO:0000313" key="2">
    <source>
        <dbReference type="EMBL" id="RKP05371.1"/>
    </source>
</evidence>
<dbReference type="InterPro" id="IPR008984">
    <property type="entry name" value="SMAD_FHA_dom_sf"/>
</dbReference>
<dbReference type="Proteomes" id="UP000271241">
    <property type="component" value="Unassembled WGS sequence"/>
</dbReference>
<feature type="non-terminal residue" evidence="2">
    <location>
        <position position="1"/>
    </location>
</feature>
<dbReference type="EMBL" id="KZ993152">
    <property type="protein sequence ID" value="RKP05371.1"/>
    <property type="molecule type" value="Genomic_DNA"/>
</dbReference>
<protein>
    <submittedName>
        <fullName evidence="2">SMAD/FHA domain-containing protein</fullName>
    </submittedName>
</protein>
<organism evidence="2 3">
    <name type="scientific">Thamnocephalis sphaerospora</name>
    <dbReference type="NCBI Taxonomy" id="78915"/>
    <lineage>
        <taxon>Eukaryota</taxon>
        <taxon>Fungi</taxon>
        <taxon>Fungi incertae sedis</taxon>
        <taxon>Zoopagomycota</taxon>
        <taxon>Zoopagomycotina</taxon>
        <taxon>Zoopagomycetes</taxon>
        <taxon>Zoopagales</taxon>
        <taxon>Sigmoideomycetaceae</taxon>
        <taxon>Thamnocephalis</taxon>
    </lineage>
</organism>
<accession>A0A4P9XJ37</accession>
<gene>
    <name evidence="2" type="ORF">THASP1DRAFT_2850</name>
</gene>
<dbReference type="PROSITE" id="PS50006">
    <property type="entry name" value="FHA_DOMAIN"/>
    <property type="match status" value="1"/>
</dbReference>